<accession>R7THJ7</accession>
<dbReference type="InterPro" id="IPR050541">
    <property type="entry name" value="LRR_TM_domain-containing"/>
</dbReference>
<dbReference type="EMBL" id="AMQN01014006">
    <property type="status" value="NOT_ANNOTATED_CDS"/>
    <property type="molecule type" value="Genomic_DNA"/>
</dbReference>
<dbReference type="PANTHER" id="PTHR24369:SF210">
    <property type="entry name" value="CHAOPTIN-RELATED"/>
    <property type="match status" value="1"/>
</dbReference>
<feature type="non-terminal residue" evidence="5">
    <location>
        <position position="141"/>
    </location>
</feature>
<keyword evidence="2" id="KW-0732">Signal</keyword>
<name>R7THJ7_CAPTE</name>
<keyword evidence="3" id="KW-0677">Repeat</keyword>
<dbReference type="HOGENOM" id="CLU_1830155_0_0_1"/>
<keyword evidence="1" id="KW-0433">Leucine-rich repeat</keyword>
<evidence type="ECO:0000313" key="5">
    <source>
        <dbReference type="EMBL" id="ELT91046.1"/>
    </source>
</evidence>
<feature type="domain" description="LRRCT" evidence="4">
    <location>
        <begin position="97"/>
        <end position="138"/>
    </location>
</feature>
<sequence length="141" mass="16114">IELRHNSITTLEPKAFTNFTELGYLGLSYNDINIIHDSTFAGLHKLQTLYLDNNNISIIHDNTFAGLHKLQNLFLNNNQLTDFPNFDPDFELSIANNSWICDCRFSWLRLSNDNLVCASPSKYAGKPLNEIPLEDYCPGEF</sequence>
<dbReference type="InterPro" id="IPR000483">
    <property type="entry name" value="Cys-rich_flank_reg_C"/>
</dbReference>
<reference evidence="6" key="3">
    <citation type="submission" date="2015-06" db="UniProtKB">
        <authorList>
            <consortium name="EnsemblMetazoa"/>
        </authorList>
    </citation>
    <scope>IDENTIFICATION</scope>
</reference>
<dbReference type="AlphaFoldDB" id="R7THJ7"/>
<evidence type="ECO:0000256" key="3">
    <source>
        <dbReference type="ARBA" id="ARBA00022737"/>
    </source>
</evidence>
<dbReference type="InterPro" id="IPR032675">
    <property type="entry name" value="LRR_dom_sf"/>
</dbReference>
<dbReference type="EnsemblMetazoa" id="CapteT76694">
    <property type="protein sequence ID" value="CapteP76694"/>
    <property type="gene ID" value="CapteG76694"/>
</dbReference>
<dbReference type="SMART" id="SM00369">
    <property type="entry name" value="LRR_TYP"/>
    <property type="match status" value="3"/>
</dbReference>
<reference evidence="7" key="1">
    <citation type="submission" date="2012-12" db="EMBL/GenBank/DDBJ databases">
        <authorList>
            <person name="Hellsten U."/>
            <person name="Grimwood J."/>
            <person name="Chapman J.A."/>
            <person name="Shapiro H."/>
            <person name="Aerts A."/>
            <person name="Otillar R.P."/>
            <person name="Terry A.Y."/>
            <person name="Boore J.L."/>
            <person name="Simakov O."/>
            <person name="Marletaz F."/>
            <person name="Cho S.-J."/>
            <person name="Edsinger-Gonzales E."/>
            <person name="Havlak P."/>
            <person name="Kuo D.-H."/>
            <person name="Larsson T."/>
            <person name="Lv J."/>
            <person name="Arendt D."/>
            <person name="Savage R."/>
            <person name="Osoegawa K."/>
            <person name="de Jong P."/>
            <person name="Lindberg D.R."/>
            <person name="Seaver E.C."/>
            <person name="Weisblat D.A."/>
            <person name="Putnam N.H."/>
            <person name="Grigoriev I.V."/>
            <person name="Rokhsar D.S."/>
        </authorList>
    </citation>
    <scope>NUCLEOTIDE SEQUENCE</scope>
    <source>
        <strain evidence="7">I ESC-2004</strain>
    </source>
</reference>
<dbReference type="Proteomes" id="UP000014760">
    <property type="component" value="Unassembled WGS sequence"/>
</dbReference>
<gene>
    <name evidence="5" type="ORF">CAPTEDRAFT_76694</name>
</gene>
<dbReference type="Gene3D" id="3.80.10.10">
    <property type="entry name" value="Ribonuclease Inhibitor"/>
    <property type="match status" value="1"/>
</dbReference>
<dbReference type="PANTHER" id="PTHR24369">
    <property type="entry name" value="ANTIGEN BSP, PUTATIVE-RELATED"/>
    <property type="match status" value="1"/>
</dbReference>
<protein>
    <recommendedName>
        <fullName evidence="4">LRRCT domain-containing protein</fullName>
    </recommendedName>
</protein>
<dbReference type="STRING" id="283909.R7THJ7"/>
<dbReference type="EMBL" id="KB310670">
    <property type="protein sequence ID" value="ELT91046.1"/>
    <property type="molecule type" value="Genomic_DNA"/>
</dbReference>
<proteinExistence type="predicted"/>
<evidence type="ECO:0000256" key="2">
    <source>
        <dbReference type="ARBA" id="ARBA00022729"/>
    </source>
</evidence>
<evidence type="ECO:0000256" key="1">
    <source>
        <dbReference type="ARBA" id="ARBA00022614"/>
    </source>
</evidence>
<evidence type="ECO:0000313" key="6">
    <source>
        <dbReference type="EnsemblMetazoa" id="CapteP76694"/>
    </source>
</evidence>
<feature type="non-terminal residue" evidence="5">
    <location>
        <position position="1"/>
    </location>
</feature>
<dbReference type="PROSITE" id="PS51450">
    <property type="entry name" value="LRR"/>
    <property type="match status" value="2"/>
</dbReference>
<evidence type="ECO:0000259" key="4">
    <source>
        <dbReference type="SMART" id="SM00082"/>
    </source>
</evidence>
<dbReference type="GO" id="GO:0005886">
    <property type="term" value="C:plasma membrane"/>
    <property type="evidence" value="ECO:0007669"/>
    <property type="project" value="TreeGrafter"/>
</dbReference>
<dbReference type="InterPro" id="IPR003591">
    <property type="entry name" value="Leu-rich_rpt_typical-subtyp"/>
</dbReference>
<evidence type="ECO:0000313" key="7">
    <source>
        <dbReference type="Proteomes" id="UP000014760"/>
    </source>
</evidence>
<organism evidence="5">
    <name type="scientific">Capitella teleta</name>
    <name type="common">Polychaete worm</name>
    <dbReference type="NCBI Taxonomy" id="283909"/>
    <lineage>
        <taxon>Eukaryota</taxon>
        <taxon>Metazoa</taxon>
        <taxon>Spiralia</taxon>
        <taxon>Lophotrochozoa</taxon>
        <taxon>Annelida</taxon>
        <taxon>Polychaeta</taxon>
        <taxon>Sedentaria</taxon>
        <taxon>Scolecida</taxon>
        <taxon>Capitellidae</taxon>
        <taxon>Capitella</taxon>
    </lineage>
</organism>
<keyword evidence="7" id="KW-1185">Reference proteome</keyword>
<dbReference type="SMART" id="SM00082">
    <property type="entry name" value="LRRCT"/>
    <property type="match status" value="1"/>
</dbReference>
<dbReference type="SUPFAM" id="SSF52058">
    <property type="entry name" value="L domain-like"/>
    <property type="match status" value="1"/>
</dbReference>
<dbReference type="InterPro" id="IPR001611">
    <property type="entry name" value="Leu-rich_rpt"/>
</dbReference>
<dbReference type="Pfam" id="PF13855">
    <property type="entry name" value="LRR_8"/>
    <property type="match status" value="1"/>
</dbReference>
<dbReference type="OMA" id="QTIGLRH"/>
<dbReference type="OrthoDB" id="676979at2759"/>
<reference evidence="5 7" key="2">
    <citation type="journal article" date="2013" name="Nature">
        <title>Insights into bilaterian evolution from three spiralian genomes.</title>
        <authorList>
            <person name="Simakov O."/>
            <person name="Marletaz F."/>
            <person name="Cho S.J."/>
            <person name="Edsinger-Gonzales E."/>
            <person name="Havlak P."/>
            <person name="Hellsten U."/>
            <person name="Kuo D.H."/>
            <person name="Larsson T."/>
            <person name="Lv J."/>
            <person name="Arendt D."/>
            <person name="Savage R."/>
            <person name="Osoegawa K."/>
            <person name="de Jong P."/>
            <person name="Grimwood J."/>
            <person name="Chapman J.A."/>
            <person name="Shapiro H."/>
            <person name="Aerts A."/>
            <person name="Otillar R.P."/>
            <person name="Terry A.Y."/>
            <person name="Boore J.L."/>
            <person name="Grigoriev I.V."/>
            <person name="Lindberg D.R."/>
            <person name="Seaver E.C."/>
            <person name="Weisblat D.A."/>
            <person name="Putnam N.H."/>
            <person name="Rokhsar D.S."/>
        </authorList>
    </citation>
    <scope>NUCLEOTIDE SEQUENCE</scope>
    <source>
        <strain evidence="5 7">I ESC-2004</strain>
    </source>
</reference>